<dbReference type="AlphaFoldDB" id="A0A2P6CFF7"/>
<accession>A0A2P6CFF7</accession>
<dbReference type="Proteomes" id="UP000247345">
    <property type="component" value="Unassembled WGS sequence"/>
</dbReference>
<proteinExistence type="predicted"/>
<protein>
    <submittedName>
        <fullName evidence="1">Uncharacterized protein</fullName>
    </submittedName>
</protein>
<dbReference type="OrthoDB" id="791521at2"/>
<reference evidence="1 2" key="1">
    <citation type="submission" date="2016-12" db="EMBL/GenBank/DDBJ databases">
        <title>Trade-off between light-utilization and light-protection in marine flavobacteria.</title>
        <authorList>
            <person name="Kumagai Y."/>
            <person name="Yoshizawa S."/>
            <person name="Kogure K."/>
            <person name="Iwasaki W."/>
        </authorList>
    </citation>
    <scope>NUCLEOTIDE SEQUENCE [LARGE SCALE GENOMIC DNA]</scope>
    <source>
        <strain evidence="1 2">KCTC 12100</strain>
    </source>
</reference>
<evidence type="ECO:0000313" key="2">
    <source>
        <dbReference type="Proteomes" id="UP000247345"/>
    </source>
</evidence>
<dbReference type="RefSeq" id="WP_105049303.1">
    <property type="nucleotide sequence ID" value="NZ_CP150661.1"/>
</dbReference>
<comment type="caution">
    <text evidence="1">The sequence shown here is derived from an EMBL/GenBank/DDBJ whole genome shotgun (WGS) entry which is preliminary data.</text>
</comment>
<sequence length="219" mass="25740">MAFYLPKNYDSLFENERKEWINIKRIFSHISSEFKVSKTRKPSLSSFEILNKGNSLKVLQSYEIKKDHNEFTLCVVEYSNSYEIVHKYGGRMASESHKYLFGFLRTSKDFGKGFLRPENIGDKISEYFSPVELDIDGFEKFSKNYYLVVSEKEKFLKSINENILNSITEYKNLEMEFSNRKCLFRFKKVFELKEAIKLCELGIKLATSTKITVPNTVQN</sequence>
<name>A0A2P6CFF7_9FLAO</name>
<dbReference type="EMBL" id="MSCK01000001">
    <property type="protein sequence ID" value="PQJ73641.1"/>
    <property type="molecule type" value="Genomic_DNA"/>
</dbReference>
<keyword evidence="2" id="KW-1185">Reference proteome</keyword>
<organism evidence="1 2">
    <name type="scientific">Polaribacter butkevichii</name>
    <dbReference type="NCBI Taxonomy" id="218490"/>
    <lineage>
        <taxon>Bacteria</taxon>
        <taxon>Pseudomonadati</taxon>
        <taxon>Bacteroidota</taxon>
        <taxon>Flavobacteriia</taxon>
        <taxon>Flavobacteriales</taxon>
        <taxon>Flavobacteriaceae</taxon>
    </lineage>
</organism>
<gene>
    <name evidence="1" type="ORF">BTO14_10330</name>
</gene>
<evidence type="ECO:0000313" key="1">
    <source>
        <dbReference type="EMBL" id="PQJ73641.1"/>
    </source>
</evidence>